<name>A0A177CA02_9PLEO</name>
<dbReference type="InParanoid" id="A0A177CA02"/>
<dbReference type="AlphaFoldDB" id="A0A177CA02"/>
<dbReference type="PANTHER" id="PTHR42085">
    <property type="entry name" value="F-BOX DOMAIN-CONTAINING PROTEIN"/>
    <property type="match status" value="1"/>
</dbReference>
<protein>
    <submittedName>
        <fullName evidence="1">Uncharacterized protein</fullName>
    </submittedName>
</protein>
<dbReference type="Proteomes" id="UP000077069">
    <property type="component" value="Unassembled WGS sequence"/>
</dbReference>
<dbReference type="RefSeq" id="XP_018034024.1">
    <property type="nucleotide sequence ID" value="XM_018180295.1"/>
</dbReference>
<dbReference type="InterPro" id="IPR038883">
    <property type="entry name" value="AN11006-like"/>
</dbReference>
<dbReference type="PANTHER" id="PTHR42085:SF1">
    <property type="entry name" value="F-BOX DOMAIN-CONTAINING PROTEIN"/>
    <property type="match status" value="1"/>
</dbReference>
<keyword evidence="2" id="KW-1185">Reference proteome</keyword>
<evidence type="ECO:0000313" key="2">
    <source>
        <dbReference type="Proteomes" id="UP000077069"/>
    </source>
</evidence>
<reference evidence="1 2" key="1">
    <citation type="submission" date="2016-05" db="EMBL/GenBank/DDBJ databases">
        <title>Comparative analysis of secretome profiles of manganese(II)-oxidizing ascomycete fungi.</title>
        <authorList>
            <consortium name="DOE Joint Genome Institute"/>
            <person name="Zeiner C.A."/>
            <person name="Purvine S.O."/>
            <person name="Zink E.M."/>
            <person name="Wu S."/>
            <person name="Pasa-Tolic L."/>
            <person name="Chaput D.L."/>
            <person name="Haridas S."/>
            <person name="Grigoriev I.V."/>
            <person name="Santelli C.M."/>
            <person name="Hansel C.M."/>
        </authorList>
    </citation>
    <scope>NUCLEOTIDE SEQUENCE [LARGE SCALE GENOMIC DNA]</scope>
    <source>
        <strain evidence="1 2">AP3s5-JAC2a</strain>
    </source>
</reference>
<organism evidence="1 2">
    <name type="scientific">Paraphaeosphaeria sporulosa</name>
    <dbReference type="NCBI Taxonomy" id="1460663"/>
    <lineage>
        <taxon>Eukaryota</taxon>
        <taxon>Fungi</taxon>
        <taxon>Dikarya</taxon>
        <taxon>Ascomycota</taxon>
        <taxon>Pezizomycotina</taxon>
        <taxon>Dothideomycetes</taxon>
        <taxon>Pleosporomycetidae</taxon>
        <taxon>Pleosporales</taxon>
        <taxon>Massarineae</taxon>
        <taxon>Didymosphaeriaceae</taxon>
        <taxon>Paraphaeosphaeria</taxon>
    </lineage>
</organism>
<dbReference type="OrthoDB" id="3763763at2759"/>
<sequence length="385" mass="43366">MANLRNIPAQMRSNDFPSKVIPARTEYMFNTPSNVFFQDISHATPQGARSLLTLPAELRNRIYELALSTGSQSCYQRPQNISLQLAASHSTPLMACIMERPGTSNVRGPLEPFGAQLVVFTSHKHAKEFGSYRPRSFNQLQFVNKQLYNETKGLEFEFNNIAFTGSLTAMDNFTHRMQSSLMPFITSVTLISFPDNLLWELCWRDLTILARASPGRWTFDSYINFLSDLAAFCKQNPKIQVDYAITWHGNPYQLGETLSDVVDRNPHSRPLWNFVKLGVLASIAFDPQGSFAQSAPAKTYIWNDCFVQKAVSIGRILADRGIFTDVKNLTFYQCNPQLTREHYGTGEIPSTALIEDGEAHALRGLSKEAWAAHATNWLQNGIRPS</sequence>
<dbReference type="EMBL" id="KV441554">
    <property type="protein sequence ID" value="OAG03659.1"/>
    <property type="molecule type" value="Genomic_DNA"/>
</dbReference>
<accession>A0A177CA02</accession>
<gene>
    <name evidence="1" type="ORF">CC84DRAFT_1177633</name>
</gene>
<dbReference type="GeneID" id="28763781"/>
<evidence type="ECO:0000313" key="1">
    <source>
        <dbReference type="EMBL" id="OAG03659.1"/>
    </source>
</evidence>
<proteinExistence type="predicted"/>